<dbReference type="InterPro" id="IPR013761">
    <property type="entry name" value="SAM/pointed_sf"/>
</dbReference>
<feature type="domain" description="SAM" evidence="2">
    <location>
        <begin position="38"/>
        <end position="90"/>
    </location>
</feature>
<organism evidence="3 4">
    <name type="scientific">Jimgerdemannia flammicorona</name>
    <dbReference type="NCBI Taxonomy" id="994334"/>
    <lineage>
        <taxon>Eukaryota</taxon>
        <taxon>Fungi</taxon>
        <taxon>Fungi incertae sedis</taxon>
        <taxon>Mucoromycota</taxon>
        <taxon>Mucoromycotina</taxon>
        <taxon>Endogonomycetes</taxon>
        <taxon>Endogonales</taxon>
        <taxon>Endogonaceae</taxon>
        <taxon>Jimgerdemannia</taxon>
    </lineage>
</organism>
<evidence type="ECO:0000313" key="3">
    <source>
        <dbReference type="EMBL" id="RUP52013.1"/>
    </source>
</evidence>
<dbReference type="Gene3D" id="1.20.120.2010">
    <property type="entry name" value="NAB conserved domain 2"/>
    <property type="match status" value="1"/>
</dbReference>
<feature type="region of interest" description="Disordered" evidence="1">
    <location>
        <begin position="113"/>
        <end position="135"/>
    </location>
</feature>
<evidence type="ECO:0000256" key="1">
    <source>
        <dbReference type="SAM" id="MobiDB-lite"/>
    </source>
</evidence>
<proteinExistence type="predicted"/>
<dbReference type="EMBL" id="RBNI01000272">
    <property type="protein sequence ID" value="RUP52013.1"/>
    <property type="molecule type" value="Genomic_DNA"/>
</dbReference>
<keyword evidence="4" id="KW-1185">Reference proteome</keyword>
<accession>A0A433DMD3</accession>
<dbReference type="Proteomes" id="UP000268093">
    <property type="component" value="Unassembled WGS sequence"/>
</dbReference>
<gene>
    <name evidence="3" type="ORF">BC936DRAFT_143526</name>
</gene>
<dbReference type="InterPro" id="IPR038398">
    <property type="entry name" value="NCD2_sf"/>
</dbReference>
<name>A0A433DMD3_9FUNG</name>
<dbReference type="AlphaFoldDB" id="A0A433DMD3"/>
<dbReference type="OrthoDB" id="10028556at2759"/>
<sequence length="268" mass="30194">MPPTDQGAVYEQSKKHVLPKEGLEVNGCVLATQSLQPTLLDFLCELNLGEYHSAFLEAGITEMHPILQLDPTELRAFLDGLRISPFHKIVVRMGVRKLHNATQQSEVGSTHLLAIPQPPSRPAPADGTQTQPPSHKTIIEQAKFYDKKGDRSLTPYEQALNEASMKLALEDPVLLLNRGTLLQHAKAHLLETGYRYKRGGQSRSKLVQPTVGEFPATRTTRALAKSDTRQSRIQALQEMGKELGEELRNELHDLKRQERKHRWYMGKK</sequence>
<protein>
    <recommendedName>
        <fullName evidence="2">SAM domain-containing protein</fullName>
    </recommendedName>
</protein>
<dbReference type="SUPFAM" id="SSF47769">
    <property type="entry name" value="SAM/Pointed domain"/>
    <property type="match status" value="1"/>
</dbReference>
<evidence type="ECO:0000313" key="4">
    <source>
        <dbReference type="Proteomes" id="UP000268093"/>
    </source>
</evidence>
<dbReference type="Gene3D" id="1.10.150.50">
    <property type="entry name" value="Transcription Factor, Ets-1"/>
    <property type="match status" value="1"/>
</dbReference>
<dbReference type="Pfam" id="PF00536">
    <property type="entry name" value="SAM_1"/>
    <property type="match status" value="1"/>
</dbReference>
<dbReference type="InterPro" id="IPR001660">
    <property type="entry name" value="SAM"/>
</dbReference>
<reference evidence="3 4" key="1">
    <citation type="journal article" date="2018" name="New Phytol.">
        <title>Phylogenomics of Endogonaceae and evolution of mycorrhizas within Mucoromycota.</title>
        <authorList>
            <person name="Chang Y."/>
            <person name="Desiro A."/>
            <person name="Na H."/>
            <person name="Sandor L."/>
            <person name="Lipzen A."/>
            <person name="Clum A."/>
            <person name="Barry K."/>
            <person name="Grigoriev I.V."/>
            <person name="Martin F.M."/>
            <person name="Stajich J.E."/>
            <person name="Smith M.E."/>
            <person name="Bonito G."/>
            <person name="Spatafora J.W."/>
        </authorList>
    </citation>
    <scope>NUCLEOTIDE SEQUENCE [LARGE SCALE GENOMIC DNA]</scope>
    <source>
        <strain evidence="3 4">GMNB39</strain>
    </source>
</reference>
<evidence type="ECO:0000259" key="2">
    <source>
        <dbReference type="Pfam" id="PF00536"/>
    </source>
</evidence>
<comment type="caution">
    <text evidence="3">The sequence shown here is derived from an EMBL/GenBank/DDBJ whole genome shotgun (WGS) entry which is preliminary data.</text>
</comment>